<organism evidence="1 2">
    <name type="scientific">Candidatus Fonsibacter lacus</name>
    <dbReference type="NCBI Taxonomy" id="2576439"/>
    <lineage>
        <taxon>Bacteria</taxon>
        <taxon>Pseudomonadati</taxon>
        <taxon>Pseudomonadota</taxon>
        <taxon>Alphaproteobacteria</taxon>
        <taxon>Candidatus Pelagibacterales</taxon>
        <taxon>Candidatus Pelagibacterales incertae sedis</taxon>
        <taxon>Candidatus Fonsibacter</taxon>
    </lineage>
</organism>
<dbReference type="Proteomes" id="UP000713222">
    <property type="component" value="Unassembled WGS sequence"/>
</dbReference>
<proteinExistence type="predicted"/>
<feature type="non-terminal residue" evidence="1">
    <location>
        <position position="90"/>
    </location>
</feature>
<dbReference type="Gene3D" id="3.40.1350.10">
    <property type="match status" value="1"/>
</dbReference>
<gene>
    <name evidence="1" type="ORF">EBV32_03985</name>
</gene>
<accession>A0A964XS65</accession>
<evidence type="ECO:0000313" key="2">
    <source>
        <dbReference type="Proteomes" id="UP000713222"/>
    </source>
</evidence>
<evidence type="ECO:0000313" key="1">
    <source>
        <dbReference type="EMBL" id="NBN88232.1"/>
    </source>
</evidence>
<protein>
    <recommendedName>
        <fullName evidence="3">VRR-NUC domain-containing protein</fullName>
    </recommendedName>
</protein>
<dbReference type="InterPro" id="IPR011856">
    <property type="entry name" value="tRNA_endonuc-like_dom_sf"/>
</dbReference>
<dbReference type="EMBL" id="RGET01000070">
    <property type="protein sequence ID" value="NBN88232.1"/>
    <property type="molecule type" value="Genomic_DNA"/>
</dbReference>
<sequence length="90" mass="10252">MRYKRRRDANDGEIGEALTAAGFTVHDFAGAGYVPDRLVTRPLPDGRLWVCWIEIKVKTGKLRPTQEKFAEIFEPRGEFYVARDAQIAVI</sequence>
<dbReference type="GO" id="GO:0003676">
    <property type="term" value="F:nucleic acid binding"/>
    <property type="evidence" value="ECO:0007669"/>
    <property type="project" value="InterPro"/>
</dbReference>
<dbReference type="AlphaFoldDB" id="A0A964XS65"/>
<evidence type="ECO:0008006" key="3">
    <source>
        <dbReference type="Google" id="ProtNLM"/>
    </source>
</evidence>
<name>A0A964XS65_9PROT</name>
<comment type="caution">
    <text evidence="1">The sequence shown here is derived from an EMBL/GenBank/DDBJ whole genome shotgun (WGS) entry which is preliminary data.</text>
</comment>
<reference evidence="1" key="1">
    <citation type="submission" date="2018-10" db="EMBL/GenBank/DDBJ databases">
        <title>Iterative Subtractive Binning of Freshwater Chronoseries Metagenomes Recovers Nearly Complete Genomes from over Four Hundred Novel Species.</title>
        <authorList>
            <person name="Rodriguez-R L.M."/>
            <person name="Tsementzi D."/>
            <person name="Luo C."/>
            <person name="Konstantinidis K.T."/>
        </authorList>
    </citation>
    <scope>NUCLEOTIDE SEQUENCE</scope>
    <source>
        <strain evidence="1">WB7_6_001</strain>
    </source>
</reference>